<evidence type="ECO:0000256" key="1">
    <source>
        <dbReference type="SAM" id="MobiDB-lite"/>
    </source>
</evidence>
<dbReference type="Proteomes" id="UP000326553">
    <property type="component" value="Chromosome"/>
</dbReference>
<protein>
    <recommendedName>
        <fullName evidence="5">Serine/arginine repetitive matrix protein 2</fullName>
    </recommendedName>
</protein>
<evidence type="ECO:0008006" key="5">
    <source>
        <dbReference type="Google" id="ProtNLM"/>
    </source>
</evidence>
<feature type="region of interest" description="Disordered" evidence="1">
    <location>
        <begin position="1"/>
        <end position="47"/>
    </location>
</feature>
<organism evidence="3 4">
    <name type="scientific">Streptomyces alboniger</name>
    <dbReference type="NCBI Taxonomy" id="132473"/>
    <lineage>
        <taxon>Bacteria</taxon>
        <taxon>Bacillati</taxon>
        <taxon>Actinomycetota</taxon>
        <taxon>Actinomycetes</taxon>
        <taxon>Kitasatosporales</taxon>
        <taxon>Streptomycetaceae</taxon>
        <taxon>Streptomyces</taxon>
        <taxon>Streptomyces aurantiacus group</taxon>
    </lineage>
</organism>
<dbReference type="EMBL" id="CP023695">
    <property type="protein sequence ID" value="QEV16593.1"/>
    <property type="molecule type" value="Genomic_DNA"/>
</dbReference>
<reference evidence="3 4" key="1">
    <citation type="submission" date="2017-09" db="EMBL/GenBank/DDBJ databases">
        <authorList>
            <person name="Lee N."/>
            <person name="Cho B.-K."/>
        </authorList>
    </citation>
    <scope>NUCLEOTIDE SEQUENCE [LARGE SCALE GENOMIC DNA]</scope>
    <source>
        <strain evidence="3 4">ATCC 12461</strain>
    </source>
</reference>
<proteinExistence type="predicted"/>
<evidence type="ECO:0000256" key="2">
    <source>
        <dbReference type="SAM" id="Phobius"/>
    </source>
</evidence>
<feature type="region of interest" description="Disordered" evidence="1">
    <location>
        <begin position="88"/>
        <end position="122"/>
    </location>
</feature>
<keyword evidence="2" id="KW-0812">Transmembrane</keyword>
<keyword evidence="2" id="KW-0472">Membrane</keyword>
<dbReference type="AlphaFoldDB" id="A0A5J6HDU9"/>
<evidence type="ECO:0000313" key="4">
    <source>
        <dbReference type="Proteomes" id="UP000326553"/>
    </source>
</evidence>
<evidence type="ECO:0000313" key="3">
    <source>
        <dbReference type="EMBL" id="QEV16593.1"/>
    </source>
</evidence>
<name>A0A5J6HDU9_STRAD</name>
<gene>
    <name evidence="3" type="ORF">CP975_02930</name>
</gene>
<sequence>MSKNRGDAYWNDEAQRWEPGVDPASVSSAGRRADEAGPRSAPEHFVGYGPPGSLPRFSRVGVPAVVAVAVLLVGGLVGGWLLLGDDDGDQSAGGRSSVSASAPETEAPPPPDELTPSAEAPEADRVPEGYELVQDEKGFSTAVPEGWKRSEDGVQVYYTSPDQRRMLQISTPSGLMLTPYQALQQTSEGLRADRPGYEEVELKQLNDGTAKLVYAYDSQSLGERRMAMDVAFLTSGSRQYAVLAIGPAAEWPDQGTRVGTALRHFVPAPGA</sequence>
<dbReference type="KEGG" id="salw:CP975_02930"/>
<accession>A0A5J6HDU9</accession>
<feature type="transmembrane region" description="Helical" evidence="2">
    <location>
        <begin position="60"/>
        <end position="83"/>
    </location>
</feature>
<feature type="compositionally biased region" description="Low complexity" evidence="1">
    <location>
        <begin position="90"/>
        <end position="105"/>
    </location>
</feature>
<keyword evidence="2" id="KW-1133">Transmembrane helix</keyword>
<dbReference type="OrthoDB" id="4335221at2"/>
<keyword evidence="4" id="KW-1185">Reference proteome</keyword>
<dbReference type="RefSeq" id="WP_055530378.1">
    <property type="nucleotide sequence ID" value="NZ_CP023695.1"/>
</dbReference>